<keyword evidence="3" id="KW-1185">Reference proteome</keyword>
<evidence type="ECO:0000259" key="1">
    <source>
        <dbReference type="Pfam" id="PF22016"/>
    </source>
</evidence>
<dbReference type="Pfam" id="PF22016">
    <property type="entry name" value="DUF6933"/>
    <property type="match status" value="1"/>
</dbReference>
<dbReference type="RefSeq" id="WP_167191411.1">
    <property type="nucleotide sequence ID" value="NZ_JAAONZ010000021.1"/>
</dbReference>
<organism evidence="2 3">
    <name type="scientific">Pseudomaricurvus hydrocarbonicus</name>
    <dbReference type="NCBI Taxonomy" id="1470433"/>
    <lineage>
        <taxon>Bacteria</taxon>
        <taxon>Pseudomonadati</taxon>
        <taxon>Pseudomonadota</taxon>
        <taxon>Gammaproteobacteria</taxon>
        <taxon>Cellvibrionales</taxon>
        <taxon>Cellvibrionaceae</taxon>
        <taxon>Pseudomaricurvus</taxon>
    </lineage>
</organism>
<sequence>MLQFHLSKDAAKDLNAHLGDNEPVNYQGMQWYLHRITVARRKCIVAMELQSRFAMVFCGLTKPDFERFPDIFFERLMREALLSLEQIVELQDSQMRSVMELGLSIAEDQVYQTGSDRSVMAHINDVAYLLRQCVEDGYPLPEEDWDAMAFGGKANSMLRKTKHHKDYFYPKEHFGEFWEGLLRAMEAEGNGGLAVDELKKAAVADVPADNVVYVDFRMRK</sequence>
<evidence type="ECO:0000313" key="3">
    <source>
        <dbReference type="Proteomes" id="UP000787472"/>
    </source>
</evidence>
<dbReference type="Proteomes" id="UP000787472">
    <property type="component" value="Unassembled WGS sequence"/>
</dbReference>
<gene>
    <name evidence="2" type="ORF">G8770_20400</name>
</gene>
<dbReference type="InterPro" id="IPR053864">
    <property type="entry name" value="DUF6933"/>
</dbReference>
<accession>A0A9E5MPC0</accession>
<name>A0A9E5MPC0_9GAMM</name>
<evidence type="ECO:0000313" key="2">
    <source>
        <dbReference type="EMBL" id="NHO67915.1"/>
    </source>
</evidence>
<feature type="domain" description="DUF6933" evidence="1">
    <location>
        <begin position="4"/>
        <end position="172"/>
    </location>
</feature>
<comment type="caution">
    <text evidence="2">The sequence shown here is derived from an EMBL/GenBank/DDBJ whole genome shotgun (WGS) entry which is preliminary data.</text>
</comment>
<proteinExistence type="predicted"/>
<reference evidence="2" key="1">
    <citation type="submission" date="2020-03" db="EMBL/GenBank/DDBJ databases">
        <authorList>
            <person name="Guo F."/>
        </authorList>
    </citation>
    <scope>NUCLEOTIDE SEQUENCE</scope>
    <source>
        <strain evidence="2">JCM 30134</strain>
    </source>
</reference>
<protein>
    <recommendedName>
        <fullName evidence="1">DUF6933 domain-containing protein</fullName>
    </recommendedName>
</protein>
<dbReference type="AlphaFoldDB" id="A0A9E5MPC0"/>
<dbReference type="EMBL" id="JAAONZ010000021">
    <property type="protein sequence ID" value="NHO67915.1"/>
    <property type="molecule type" value="Genomic_DNA"/>
</dbReference>